<dbReference type="EMBL" id="FNDB01000004">
    <property type="protein sequence ID" value="SDH10651.1"/>
    <property type="molecule type" value="Genomic_DNA"/>
</dbReference>
<sequence>MPIQLKSNIKKLLLAAAALLLIVSFSSCGKNVAFQNSSIVPAAEGNVSVKKDGNKNYSIKIKITNLAEVNRLQPAKNVYVVWMETEEALVKNIGQIKSDSGFISSKLKASFETVTSFEPSKIFITAEDQPDAQTPGMQLILSTNRF</sequence>
<protein>
    <recommendedName>
        <fullName evidence="4">Anti-sigma-K factor rskA</fullName>
    </recommendedName>
</protein>
<feature type="signal peptide" evidence="1">
    <location>
        <begin position="1"/>
        <end position="29"/>
    </location>
</feature>
<keyword evidence="3" id="KW-1185">Reference proteome</keyword>
<evidence type="ECO:0000313" key="3">
    <source>
        <dbReference type="Proteomes" id="UP000199274"/>
    </source>
</evidence>
<dbReference type="Proteomes" id="UP000199274">
    <property type="component" value="Unassembled WGS sequence"/>
</dbReference>
<dbReference type="STRING" id="178355.SAMN04488062_104147"/>
<evidence type="ECO:0008006" key="4">
    <source>
        <dbReference type="Google" id="ProtNLM"/>
    </source>
</evidence>
<dbReference type="RefSeq" id="WP_091256443.1">
    <property type="nucleotide sequence ID" value="NZ_FNDB01000004.1"/>
</dbReference>
<evidence type="ECO:0000256" key="1">
    <source>
        <dbReference type="SAM" id="SignalP"/>
    </source>
</evidence>
<accession>A0A1G7ZPH4</accession>
<reference evidence="3" key="1">
    <citation type="submission" date="2016-10" db="EMBL/GenBank/DDBJ databases">
        <authorList>
            <person name="Varghese N."/>
            <person name="Submissions S."/>
        </authorList>
    </citation>
    <scope>NUCLEOTIDE SEQUENCE [LARGE SCALE GENOMIC DNA]</scope>
    <source>
        <strain evidence="3">CGMCC 1.2747</strain>
    </source>
</reference>
<keyword evidence="1" id="KW-0732">Signal</keyword>
<organism evidence="2 3">
    <name type="scientific">Flavobacterium omnivorum</name>
    <dbReference type="NCBI Taxonomy" id="178355"/>
    <lineage>
        <taxon>Bacteria</taxon>
        <taxon>Pseudomonadati</taxon>
        <taxon>Bacteroidota</taxon>
        <taxon>Flavobacteriia</taxon>
        <taxon>Flavobacteriales</taxon>
        <taxon>Flavobacteriaceae</taxon>
        <taxon>Flavobacterium</taxon>
    </lineage>
</organism>
<gene>
    <name evidence="2" type="ORF">SAMN04488062_104147</name>
</gene>
<feature type="chain" id="PRO_5011432453" description="Anti-sigma-K factor rskA" evidence="1">
    <location>
        <begin position="30"/>
        <end position="146"/>
    </location>
</feature>
<dbReference type="OrthoDB" id="676347at2"/>
<name>A0A1G7ZPH4_9FLAO</name>
<dbReference type="AlphaFoldDB" id="A0A1G7ZPH4"/>
<proteinExistence type="predicted"/>
<evidence type="ECO:0000313" key="2">
    <source>
        <dbReference type="EMBL" id="SDH10651.1"/>
    </source>
</evidence>
<dbReference type="PROSITE" id="PS51257">
    <property type="entry name" value="PROKAR_LIPOPROTEIN"/>
    <property type="match status" value="1"/>
</dbReference>